<accession>A0ABR3QPQ3</accession>
<dbReference type="Proteomes" id="UP001521222">
    <property type="component" value="Unassembled WGS sequence"/>
</dbReference>
<evidence type="ECO:0000259" key="1">
    <source>
        <dbReference type="Pfam" id="PF22917"/>
    </source>
</evidence>
<dbReference type="PANTHER" id="PTHR32487:SF0">
    <property type="entry name" value="3-OXO-DELTA(4,5)-STEROID 5-BETA-REDUCTASE"/>
    <property type="match status" value="1"/>
</dbReference>
<dbReference type="EMBL" id="JAKIXB020000037">
    <property type="protein sequence ID" value="KAL1594142.1"/>
    <property type="molecule type" value="Genomic_DNA"/>
</dbReference>
<dbReference type="InterPro" id="IPR036291">
    <property type="entry name" value="NAD(P)-bd_dom_sf"/>
</dbReference>
<sequence length="280" mass="32244">MSPLPRRTALITGVNGISGNAIVEHLIRQPRSEWVKIVVTSRKPLPQSWQDDRVEFFALDLLWPQDKIIAAMKPYCSEVTHAFFASYVHTDDFTLLTKYNVPLWENFLEEASRYDDKGENFYYKQEDFMFARQKEAAARGHNWHYSIIRPNGIVGFTPAANGMSEAITMALYFLISKELGQNAEFPGNDYFYNCVDDASSAKGIANISVWAMTQEHTKDEAFNSVNGDTYVWKYFWPRIAAYFGAEVSAFARFHGNNEAYLSSRQRILNLFEEPRKVARR</sequence>
<dbReference type="Gene3D" id="3.40.50.720">
    <property type="entry name" value="NAD(P)-binding Rossmann-like Domain"/>
    <property type="match status" value="2"/>
</dbReference>
<dbReference type="PANTHER" id="PTHR32487">
    <property type="entry name" value="3-OXO-DELTA(4,5)-STEROID 5-BETA-REDUCTASE"/>
    <property type="match status" value="1"/>
</dbReference>
<protein>
    <recommendedName>
        <fullName evidence="1">PRISE-like Rossmann-fold domain-containing protein</fullName>
    </recommendedName>
</protein>
<feature type="domain" description="PRISE-like Rossmann-fold" evidence="1">
    <location>
        <begin position="119"/>
        <end position="247"/>
    </location>
</feature>
<keyword evidence="3" id="KW-1185">Reference proteome</keyword>
<evidence type="ECO:0000313" key="2">
    <source>
        <dbReference type="EMBL" id="KAL1594142.1"/>
    </source>
</evidence>
<dbReference type="SUPFAM" id="SSF51735">
    <property type="entry name" value="NAD(P)-binding Rossmann-fold domains"/>
    <property type="match status" value="1"/>
</dbReference>
<proteinExistence type="predicted"/>
<name>A0ABR3QPQ3_9PLEO</name>
<organism evidence="2 3">
    <name type="scientific">Nothophoma quercina</name>
    <dbReference type="NCBI Taxonomy" id="749835"/>
    <lineage>
        <taxon>Eukaryota</taxon>
        <taxon>Fungi</taxon>
        <taxon>Dikarya</taxon>
        <taxon>Ascomycota</taxon>
        <taxon>Pezizomycotina</taxon>
        <taxon>Dothideomycetes</taxon>
        <taxon>Pleosporomycetidae</taxon>
        <taxon>Pleosporales</taxon>
        <taxon>Pleosporineae</taxon>
        <taxon>Didymellaceae</taxon>
        <taxon>Nothophoma</taxon>
    </lineage>
</organism>
<comment type="caution">
    <text evidence="2">The sequence shown here is derived from an EMBL/GenBank/DDBJ whole genome shotgun (WGS) entry which is preliminary data.</text>
</comment>
<dbReference type="Pfam" id="PF22917">
    <property type="entry name" value="PRISE"/>
    <property type="match status" value="1"/>
</dbReference>
<evidence type="ECO:0000313" key="3">
    <source>
        <dbReference type="Proteomes" id="UP001521222"/>
    </source>
</evidence>
<reference evidence="2 3" key="1">
    <citation type="submission" date="2024-02" db="EMBL/GenBank/DDBJ databases">
        <title>De novo assembly and annotation of 12 fungi associated with fruit tree decline syndrome in Ontario, Canada.</title>
        <authorList>
            <person name="Sulman M."/>
            <person name="Ellouze W."/>
            <person name="Ilyukhin E."/>
        </authorList>
    </citation>
    <scope>NUCLEOTIDE SEQUENCE [LARGE SCALE GENOMIC DNA]</scope>
    <source>
        <strain evidence="2 3">M97-236</strain>
    </source>
</reference>
<gene>
    <name evidence="2" type="ORF">SLS59_008976</name>
</gene>
<dbReference type="InterPro" id="IPR055222">
    <property type="entry name" value="PRISE-like_Rossmann-fold"/>
</dbReference>